<dbReference type="EMBL" id="JAKWFO010000001">
    <property type="protein sequence ID" value="KAI9639212.1"/>
    <property type="molecule type" value="Genomic_DNA"/>
</dbReference>
<keyword evidence="2" id="KW-1185">Reference proteome</keyword>
<organism evidence="1 2">
    <name type="scientific">Dioszegia hungarica</name>
    <dbReference type="NCBI Taxonomy" id="4972"/>
    <lineage>
        <taxon>Eukaryota</taxon>
        <taxon>Fungi</taxon>
        <taxon>Dikarya</taxon>
        <taxon>Basidiomycota</taxon>
        <taxon>Agaricomycotina</taxon>
        <taxon>Tremellomycetes</taxon>
        <taxon>Tremellales</taxon>
        <taxon>Bulleribasidiaceae</taxon>
        <taxon>Dioszegia</taxon>
    </lineage>
</organism>
<dbReference type="GeneID" id="77726993"/>
<proteinExistence type="predicted"/>
<accession>A0AA38HDN4</accession>
<dbReference type="AlphaFoldDB" id="A0AA38HDN4"/>
<reference evidence="1" key="1">
    <citation type="journal article" date="2022" name="G3 (Bethesda)">
        <title>High quality genome of the basidiomycete yeast Dioszegia hungarica PDD-24b-2 isolated from cloud water.</title>
        <authorList>
            <person name="Jarrige D."/>
            <person name="Haridas S."/>
            <person name="Bleykasten-Grosshans C."/>
            <person name="Joly M."/>
            <person name="Nadalig T."/>
            <person name="Sancelme M."/>
            <person name="Vuilleumier S."/>
            <person name="Grigoriev I.V."/>
            <person name="Amato P."/>
            <person name="Bringel F."/>
        </authorList>
    </citation>
    <scope>NUCLEOTIDE SEQUENCE</scope>
    <source>
        <strain evidence="1">PDD-24b-2</strain>
    </source>
</reference>
<gene>
    <name evidence="1" type="ORF">MKK02DRAFT_29318</name>
</gene>
<evidence type="ECO:0008006" key="3">
    <source>
        <dbReference type="Google" id="ProtNLM"/>
    </source>
</evidence>
<sequence>MKHLPLEIWSRIIYDLRVPLPLPLSRPHRSALAQGNLVRAALVSKAFYAIVLPLLYRSILTDDLPKLLHGIADLSAAQSPVRYTVHLYIEYRRKSTDPGVLPRIEKLGWTEAEEFGLRKAQCKDEVERLSDCLERLDAAGIDKALPRLQALAVASIYETLDSAWTDYKKHLSPSSRTLRNCAKLFHTILAGSTLQHFGSNDPDGPFSLPQLTDLPLHIGSYSLTLHIGGGAAADVRKAISSTLSAETAMNLEFYCSSLGMEPEGAAGLPSSPFACSRTWMTKGGNGIRSNSSSPRIPRPVWLADARRPPEGVAAQSWEERRGYDAQKVVMRSGGTIWEGGQRLDICGGDRWRWRDGIRVDEDTGTWIRGSGARVSEDIDIGNPLSPSPISAKGPLATGPTYPASSSLNHHLRRAPIDDATHLLTVRRLELEDACAESWGWIAEDGEGLARAGAAPRRTRVHGWSRSSSPDGWLLSLYSAKSRSARHYRGYLSTTARQRTNRRLAQSRPRERLIHHLESPIQVTLGRSDVAIAPLTSLIFAPSLARTATSERQTRHRTPRTFSQIITASLSLAR</sequence>
<name>A0AA38HDN4_9TREE</name>
<evidence type="ECO:0000313" key="1">
    <source>
        <dbReference type="EMBL" id="KAI9639212.1"/>
    </source>
</evidence>
<comment type="caution">
    <text evidence="1">The sequence shown here is derived from an EMBL/GenBank/DDBJ whole genome shotgun (WGS) entry which is preliminary data.</text>
</comment>
<protein>
    <recommendedName>
        <fullName evidence="3">F-box domain-containing protein</fullName>
    </recommendedName>
</protein>
<evidence type="ECO:0000313" key="2">
    <source>
        <dbReference type="Proteomes" id="UP001164286"/>
    </source>
</evidence>
<dbReference type="RefSeq" id="XP_052948989.1">
    <property type="nucleotide sequence ID" value="XM_053087788.1"/>
</dbReference>
<dbReference type="Proteomes" id="UP001164286">
    <property type="component" value="Unassembled WGS sequence"/>
</dbReference>